<protein>
    <submittedName>
        <fullName evidence="2">Uncharacterized protein</fullName>
    </submittedName>
</protein>
<evidence type="ECO:0000256" key="1">
    <source>
        <dbReference type="SAM" id="Phobius"/>
    </source>
</evidence>
<organism evidence="2 3">
    <name type="scientific">Lentzea flava</name>
    <dbReference type="NCBI Taxonomy" id="103732"/>
    <lineage>
        <taxon>Bacteria</taxon>
        <taxon>Bacillati</taxon>
        <taxon>Actinomycetota</taxon>
        <taxon>Actinomycetes</taxon>
        <taxon>Pseudonocardiales</taxon>
        <taxon>Pseudonocardiaceae</taxon>
        <taxon>Lentzea</taxon>
    </lineage>
</organism>
<sequence length="129" mass="14266">MVAAQDKPPQALGTMITTAVMTAAIVPFVQELAKRAAQDSYDATRTLLRRLFREARTKSGDGPGQLLIVKDDDPGAKAVLYAKPDMSDEAIRALAELDLDGLTAKNRKKPDKVRIFWDEAAGRWRVDRK</sequence>
<proteinExistence type="predicted"/>
<dbReference type="EMBL" id="BMRE01000053">
    <property type="protein sequence ID" value="GGU73363.1"/>
    <property type="molecule type" value="Genomic_DNA"/>
</dbReference>
<keyword evidence="1" id="KW-0472">Membrane</keyword>
<keyword evidence="1" id="KW-0812">Transmembrane</keyword>
<dbReference type="RefSeq" id="WP_189258633.1">
    <property type="nucleotide sequence ID" value="NZ_BMRE01000053.1"/>
</dbReference>
<gene>
    <name evidence="2" type="ORF">GCM10010178_76090</name>
</gene>
<comment type="caution">
    <text evidence="2">The sequence shown here is derived from an EMBL/GenBank/DDBJ whole genome shotgun (WGS) entry which is preliminary data.</text>
</comment>
<evidence type="ECO:0000313" key="3">
    <source>
        <dbReference type="Proteomes" id="UP000649573"/>
    </source>
</evidence>
<evidence type="ECO:0000313" key="2">
    <source>
        <dbReference type="EMBL" id="GGU73363.1"/>
    </source>
</evidence>
<feature type="transmembrane region" description="Helical" evidence="1">
    <location>
        <begin position="12"/>
        <end position="29"/>
    </location>
</feature>
<reference evidence="3" key="1">
    <citation type="journal article" date="2019" name="Int. J. Syst. Evol. Microbiol.">
        <title>The Global Catalogue of Microorganisms (GCM) 10K type strain sequencing project: providing services to taxonomists for standard genome sequencing and annotation.</title>
        <authorList>
            <consortium name="The Broad Institute Genomics Platform"/>
            <consortium name="The Broad Institute Genome Sequencing Center for Infectious Disease"/>
            <person name="Wu L."/>
            <person name="Ma J."/>
        </authorList>
    </citation>
    <scope>NUCLEOTIDE SEQUENCE [LARGE SCALE GENOMIC DNA]</scope>
    <source>
        <strain evidence="3">JCM 3296</strain>
    </source>
</reference>
<dbReference type="Proteomes" id="UP000649573">
    <property type="component" value="Unassembled WGS sequence"/>
</dbReference>
<keyword evidence="3" id="KW-1185">Reference proteome</keyword>
<accession>A0ABQ2VA09</accession>
<keyword evidence="1" id="KW-1133">Transmembrane helix</keyword>
<name>A0ABQ2VA09_9PSEU</name>